<comment type="similarity">
    <text evidence="5">Belongs to the LAMP family.</text>
</comment>
<feature type="compositionally biased region" description="Low complexity" evidence="21">
    <location>
        <begin position="286"/>
        <end position="298"/>
    </location>
</feature>
<accession>R4GB61</accession>
<evidence type="ECO:0000256" key="15">
    <source>
        <dbReference type="ARBA" id="ARBA00023329"/>
    </source>
</evidence>
<dbReference type="PROSITE" id="PS00310">
    <property type="entry name" value="LAMP_1"/>
    <property type="match status" value="1"/>
</dbReference>
<keyword evidence="14" id="KW-0966">Cell projection</keyword>
<keyword evidence="12 22" id="KW-0472">Membrane</keyword>
<proteinExistence type="inferred from homology"/>
<dbReference type="GO" id="GO:0055037">
    <property type="term" value="C:recycling endosome"/>
    <property type="evidence" value="ECO:0007669"/>
    <property type="project" value="UniProtKB-SubCell"/>
</dbReference>
<dbReference type="GO" id="GO:0005765">
    <property type="term" value="C:lysosomal membrane"/>
    <property type="evidence" value="ECO:0000318"/>
    <property type="project" value="GO_Central"/>
</dbReference>
<dbReference type="InterPro" id="IPR018134">
    <property type="entry name" value="LAMP_CS"/>
</dbReference>
<dbReference type="InterPro" id="IPR048528">
    <property type="entry name" value="Lamp2-like_luminal"/>
</dbReference>
<evidence type="ECO:0000256" key="5">
    <source>
        <dbReference type="ARBA" id="ARBA00009644"/>
    </source>
</evidence>
<dbReference type="GeneTree" id="ENSGT00950000182899"/>
<keyword evidence="15" id="KW-0968">Cytoplasmic vesicle</keyword>
<evidence type="ECO:0000256" key="17">
    <source>
        <dbReference type="ARBA" id="ARBA00053950"/>
    </source>
</evidence>
<evidence type="ECO:0000313" key="25">
    <source>
        <dbReference type="Proteomes" id="UP000001646"/>
    </source>
</evidence>
<sequence length="693" mass="75184">MSTTRFKRCTQCAAKIPDSDGHAKCLYCLGEAHVVGTCRFCLALTAQARKNRAARLRAALYEKSLAPESAPSTSGAKPSLNPRSMLAPAAKAPSVSSRASRASKTAKPAKPPCTLTTATMSTRSGRVGPSSTSSSVASVSSVRSHLGSPPSTSAMKIAFKRAHEEARRTQSDSAMVPPTPGKSLRVPSKQPLAKKRATQRSSSSASSKIDAPSSATSSRKSSPIAPAQRPRQPSPLQLSDGKLQDSPHHSTQTVVRVPSPRPAASHRPSRQQLFPPTSTPERGRQTTRLARAAQASASKETRPQIAPALEALPPPETVLSSPPQSPQGAEDDEIDINRPDSALSASVVSLGLDLSPPHDAYEVDPPSPTDNIRAFSEQMIRMADALGLEIKQTSKAVSDPVFKRVQAQAPPATLLRCWTMIPPSLGPWMLLLFFYATPNSVAEQEVENLSGLSQDPEKAIFVVRENGTTCLMAEFAAKLIVPYEVSASNFVDTITEQASIPLSRGAEERGKCGTNESELHLSWMDKAYTLRLYFLKESRNTSVGPEAWWKMSKVQFTYDSSERTYFKAPVNPGKHTVTTRHLSALVTPAGRSYECEAQQTITLPASDHQKSILLLLSEVHIQPFDISSDFVFSEEHKCPVDEREQLEETLPLVLGLILGLLIVITLGVYHLHLKMTANQVQIPRDRSEYKHMG</sequence>
<feature type="transmembrane region" description="Helical" evidence="22">
    <location>
        <begin position="650"/>
        <end position="671"/>
    </location>
</feature>
<evidence type="ECO:0000256" key="12">
    <source>
        <dbReference type="ARBA" id="ARBA00023136"/>
    </source>
</evidence>
<evidence type="ECO:0000256" key="7">
    <source>
        <dbReference type="ARBA" id="ARBA00022692"/>
    </source>
</evidence>
<comment type="function">
    <text evidence="17">Plays a role in short-term synaptic plasticity in a subset of GABAergic neurons in the brain.</text>
</comment>
<evidence type="ECO:0000256" key="18">
    <source>
        <dbReference type="ARBA" id="ARBA00060492"/>
    </source>
</evidence>
<dbReference type="Bgee" id="ENSACAG00000029533">
    <property type="expression patterns" value="Expressed in adrenal gland and 7 other cell types or tissues"/>
</dbReference>
<reference evidence="24 25" key="1">
    <citation type="submission" date="2009-12" db="EMBL/GenBank/DDBJ databases">
        <title>The Genome Sequence of Anolis carolinensis (Green Anole Lizard).</title>
        <authorList>
            <consortium name="The Genome Sequencing Platform"/>
            <person name="Di Palma F."/>
            <person name="Alfoldi J."/>
            <person name="Heiman D."/>
            <person name="Young S."/>
            <person name="Grabherr M."/>
            <person name="Johnson J."/>
            <person name="Lander E.S."/>
            <person name="Lindblad-Toh K."/>
        </authorList>
    </citation>
    <scope>NUCLEOTIDE SEQUENCE [LARGE SCALE GENOMIC DNA]</scope>
    <source>
        <strain evidence="24 25">JBL SC #1</strain>
    </source>
</reference>
<dbReference type="InterPro" id="IPR002000">
    <property type="entry name" value="Lysosome-assoc_membr_glycop"/>
</dbReference>
<evidence type="ECO:0000256" key="20">
    <source>
        <dbReference type="ARBA" id="ARBA00076257"/>
    </source>
</evidence>
<keyword evidence="11" id="KW-0770">Synapse</keyword>
<evidence type="ECO:0000256" key="19">
    <source>
        <dbReference type="ARBA" id="ARBA00074379"/>
    </source>
</evidence>
<evidence type="ECO:0000256" key="10">
    <source>
        <dbReference type="ARBA" id="ARBA00022989"/>
    </source>
</evidence>
<keyword evidence="13" id="KW-0325">Glycoprotein</keyword>
<gene>
    <name evidence="24" type="primary">LAMP5</name>
</gene>
<dbReference type="GO" id="GO:0030672">
    <property type="term" value="C:synaptic vesicle membrane"/>
    <property type="evidence" value="ECO:0007669"/>
    <property type="project" value="UniProtKB-SubCell"/>
</dbReference>
<evidence type="ECO:0000256" key="21">
    <source>
        <dbReference type="SAM" id="MobiDB-lite"/>
    </source>
</evidence>
<feature type="compositionally biased region" description="Polar residues" evidence="21">
    <location>
        <begin position="271"/>
        <end position="280"/>
    </location>
</feature>
<evidence type="ECO:0000256" key="4">
    <source>
        <dbReference type="ARBA" id="ARBA00004279"/>
    </source>
</evidence>
<evidence type="ECO:0000313" key="24">
    <source>
        <dbReference type="Ensembl" id="ENSACAP00000022527.2"/>
    </source>
</evidence>
<feature type="compositionally biased region" description="Low complexity" evidence="21">
    <location>
        <begin position="87"/>
        <end position="144"/>
    </location>
</feature>
<keyword evidence="8" id="KW-0732">Signal</keyword>
<dbReference type="GO" id="GO:0031902">
    <property type="term" value="C:late endosome membrane"/>
    <property type="evidence" value="ECO:0000318"/>
    <property type="project" value="GO_Central"/>
</dbReference>
<feature type="domain" description="Lysosome-associated membrane glycoprotein 2-like luminal" evidence="23">
    <location>
        <begin position="457"/>
        <end position="626"/>
    </location>
</feature>
<dbReference type="HOGENOM" id="CLU_024637_0_0_1"/>
<feature type="compositionally biased region" description="Low complexity" evidence="21">
    <location>
        <begin position="256"/>
        <end position="266"/>
    </location>
</feature>
<dbReference type="PANTHER" id="PTHR11506">
    <property type="entry name" value="LYSOSOME-ASSOCIATED MEMBRANE GLYCOPROTEIN"/>
    <property type="match status" value="1"/>
</dbReference>
<dbReference type="GO" id="GO:0072594">
    <property type="term" value="P:establishment of protein localization to organelle"/>
    <property type="evidence" value="ECO:0000318"/>
    <property type="project" value="GO_Central"/>
</dbReference>
<evidence type="ECO:0000256" key="2">
    <source>
        <dbReference type="ARBA" id="ARBA00004158"/>
    </source>
</evidence>
<name>R4GB61_ANOCA</name>
<dbReference type="Gene3D" id="2.40.160.110">
    <property type="match status" value="1"/>
</dbReference>
<keyword evidence="25" id="KW-1185">Reference proteome</keyword>
<evidence type="ECO:0000256" key="11">
    <source>
        <dbReference type="ARBA" id="ARBA00023018"/>
    </source>
</evidence>
<evidence type="ECO:0000256" key="1">
    <source>
        <dbReference type="ARBA" id="ARBA00004151"/>
    </source>
</evidence>
<evidence type="ECO:0000256" key="22">
    <source>
        <dbReference type="SAM" id="Phobius"/>
    </source>
</evidence>
<evidence type="ECO:0000256" key="8">
    <source>
        <dbReference type="ARBA" id="ARBA00022729"/>
    </source>
</evidence>
<dbReference type="InParanoid" id="R4GB61"/>
<dbReference type="AlphaFoldDB" id="R4GB61"/>
<dbReference type="Ensembl" id="ENSACAT00000029944.2">
    <property type="protein sequence ID" value="ENSACAP00000022527.2"/>
    <property type="gene ID" value="ENSACAG00000029533.2"/>
</dbReference>
<evidence type="ECO:0000256" key="14">
    <source>
        <dbReference type="ARBA" id="ARBA00023273"/>
    </source>
</evidence>
<evidence type="ECO:0000256" key="13">
    <source>
        <dbReference type="ARBA" id="ARBA00023180"/>
    </source>
</evidence>
<dbReference type="Proteomes" id="UP000001646">
    <property type="component" value="Chromosome 1"/>
</dbReference>
<keyword evidence="9" id="KW-0967">Endosome</keyword>
<reference evidence="24" key="3">
    <citation type="submission" date="2025-09" db="UniProtKB">
        <authorList>
            <consortium name="Ensembl"/>
        </authorList>
    </citation>
    <scope>IDENTIFICATION</scope>
</reference>
<organism evidence="24 25">
    <name type="scientific">Anolis carolinensis</name>
    <name type="common">Green anole</name>
    <name type="synonym">American chameleon</name>
    <dbReference type="NCBI Taxonomy" id="28377"/>
    <lineage>
        <taxon>Eukaryota</taxon>
        <taxon>Metazoa</taxon>
        <taxon>Chordata</taxon>
        <taxon>Craniata</taxon>
        <taxon>Vertebrata</taxon>
        <taxon>Euteleostomi</taxon>
        <taxon>Lepidosauria</taxon>
        <taxon>Squamata</taxon>
        <taxon>Bifurcata</taxon>
        <taxon>Unidentata</taxon>
        <taxon>Episquamata</taxon>
        <taxon>Toxicofera</taxon>
        <taxon>Iguania</taxon>
        <taxon>Dactyloidae</taxon>
        <taxon>Anolis</taxon>
    </lineage>
</organism>
<feature type="compositionally biased region" description="Low complexity" evidence="21">
    <location>
        <begin position="201"/>
        <end position="222"/>
    </location>
</feature>
<evidence type="ECO:0000256" key="9">
    <source>
        <dbReference type="ARBA" id="ARBA00022753"/>
    </source>
</evidence>
<dbReference type="GO" id="GO:0030425">
    <property type="term" value="C:dendrite"/>
    <property type="evidence" value="ECO:0007669"/>
    <property type="project" value="UniProtKB-SubCell"/>
</dbReference>
<dbReference type="eggNOG" id="ENOG502SCIS">
    <property type="taxonomic scope" value="Eukaryota"/>
</dbReference>
<protein>
    <recommendedName>
        <fullName evidence="19">Lysosome-associated membrane glycoprotein 5</fullName>
    </recommendedName>
    <alternativeName>
        <fullName evidence="20">Lysosome-associated membrane protein 5</fullName>
    </alternativeName>
</protein>
<dbReference type="GO" id="GO:0005886">
    <property type="term" value="C:plasma membrane"/>
    <property type="evidence" value="ECO:0000318"/>
    <property type="project" value="GO_Central"/>
</dbReference>
<keyword evidence="10 22" id="KW-1133">Transmembrane helix</keyword>
<dbReference type="Pfam" id="PF01299">
    <property type="entry name" value="Lamp2-like_luminal"/>
    <property type="match status" value="1"/>
</dbReference>
<dbReference type="GO" id="GO:0032584">
    <property type="term" value="C:growth cone membrane"/>
    <property type="evidence" value="ECO:0007669"/>
    <property type="project" value="UniProtKB-SubCell"/>
</dbReference>
<evidence type="ECO:0000256" key="3">
    <source>
        <dbReference type="ARBA" id="ARBA00004172"/>
    </source>
</evidence>
<dbReference type="FunFam" id="2.40.160.110:FF:000002">
    <property type="entry name" value="lysosome-associated membrane glycoprotein 5 isoform X1"/>
    <property type="match status" value="1"/>
</dbReference>
<evidence type="ECO:0000256" key="6">
    <source>
        <dbReference type="ARBA" id="ARBA00022475"/>
    </source>
</evidence>
<keyword evidence="6" id="KW-1003">Cell membrane</keyword>
<feature type="compositionally biased region" description="Basic and acidic residues" evidence="21">
    <location>
        <begin position="161"/>
        <end position="170"/>
    </location>
</feature>
<dbReference type="GO" id="GO:0033116">
    <property type="term" value="C:endoplasmic reticulum-Golgi intermediate compartment membrane"/>
    <property type="evidence" value="ECO:0007669"/>
    <property type="project" value="UniProtKB-SubCell"/>
</dbReference>
<keyword evidence="7 22" id="KW-0812">Transmembrane</keyword>
<dbReference type="GO" id="GO:0031901">
    <property type="term" value="C:early endosome membrane"/>
    <property type="evidence" value="ECO:0007669"/>
    <property type="project" value="UniProtKB-SubCell"/>
</dbReference>
<reference evidence="24" key="2">
    <citation type="submission" date="2025-08" db="UniProtKB">
        <authorList>
            <consortium name="Ensembl"/>
        </authorList>
    </citation>
    <scope>IDENTIFICATION</scope>
</reference>
<evidence type="ECO:0000259" key="23">
    <source>
        <dbReference type="Pfam" id="PF01299"/>
    </source>
</evidence>
<dbReference type="PANTHER" id="PTHR11506:SF35">
    <property type="entry name" value="LYSOSOME-ASSOCIATED MEMBRANE GLYCOPROTEIN 5"/>
    <property type="match status" value="1"/>
</dbReference>
<comment type="subcellular location">
    <subcellularLocation>
        <location evidence="4">Cell projection</location>
        <location evidence="4">Dendrite</location>
    </subcellularLocation>
    <subcellularLocation>
        <location evidence="18">Cell projection</location>
        <location evidence="18">Growth cone membrane</location>
        <topology evidence="18">Single-pass type I membrane protein</topology>
    </subcellularLocation>
    <subcellularLocation>
        <location evidence="16">Cytoplasmic vesicle</location>
        <location evidence="16">Secretory vesicle</location>
        <location evidence="16">Synaptic vesicle membrane</location>
        <topology evidence="16">Single-pass type I membrane protein</topology>
    </subcellularLocation>
    <subcellularLocation>
        <location evidence="2">Early endosome membrane</location>
        <topology evidence="2">Single-pass type I membrane protein</topology>
    </subcellularLocation>
    <subcellularLocation>
        <location evidence="1">Endoplasmic reticulum-Golgi intermediate compartment membrane</location>
        <topology evidence="1">Single-pass type I membrane protein</topology>
    </subcellularLocation>
    <subcellularLocation>
        <location evidence="3">Recycling endosome</location>
    </subcellularLocation>
</comment>
<feature type="region of interest" description="Disordered" evidence="21">
    <location>
        <begin position="64"/>
        <end position="335"/>
    </location>
</feature>
<evidence type="ECO:0000256" key="16">
    <source>
        <dbReference type="ARBA" id="ARBA00029428"/>
    </source>
</evidence>